<dbReference type="GO" id="GO:1990683">
    <property type="term" value="P:DNA double-strand break attachment to nuclear envelope"/>
    <property type="evidence" value="ECO:0007669"/>
    <property type="project" value="TreeGrafter"/>
</dbReference>
<dbReference type="SUPFAM" id="SSF52113">
    <property type="entry name" value="BRCT domain"/>
    <property type="match status" value="4"/>
</dbReference>
<dbReference type="GO" id="GO:0006302">
    <property type="term" value="P:double-strand break repair"/>
    <property type="evidence" value="ECO:0007669"/>
    <property type="project" value="TreeGrafter"/>
</dbReference>
<dbReference type="InterPro" id="IPR001357">
    <property type="entry name" value="BRCT_dom"/>
</dbReference>
<dbReference type="CDD" id="cd18436">
    <property type="entry name" value="BRCT_BRC1_like_rpt2"/>
    <property type="match status" value="1"/>
</dbReference>
<dbReference type="FunFam" id="3.40.50.10190:FF:000048">
    <property type="entry name" value="DNA repair protein Rtt107"/>
    <property type="match status" value="1"/>
</dbReference>
<dbReference type="SMART" id="SM00292">
    <property type="entry name" value="BRCT"/>
    <property type="match status" value="6"/>
</dbReference>
<dbReference type="GO" id="GO:0005634">
    <property type="term" value="C:nucleus"/>
    <property type="evidence" value="ECO:0007669"/>
    <property type="project" value="TreeGrafter"/>
</dbReference>
<dbReference type="InterPro" id="IPR053036">
    <property type="entry name" value="CellCycle_DNARepair_Reg"/>
</dbReference>
<dbReference type="PROSITE" id="PS50172">
    <property type="entry name" value="BRCT"/>
    <property type="match status" value="3"/>
</dbReference>
<dbReference type="Gene3D" id="3.40.50.10190">
    <property type="entry name" value="BRCT domain"/>
    <property type="match status" value="5"/>
</dbReference>
<feature type="region of interest" description="Disordered" evidence="1">
    <location>
        <begin position="577"/>
        <end position="626"/>
    </location>
</feature>
<dbReference type="PANTHER" id="PTHR47667:SF1">
    <property type="entry name" value="REGULATOR OF TY1 TRANSPOSITION PROTEIN 107"/>
    <property type="match status" value="1"/>
</dbReference>
<dbReference type="PANTHER" id="PTHR47667">
    <property type="entry name" value="REGULATOR OF TY1 TRANSPOSITION PROTEIN 107"/>
    <property type="match status" value="1"/>
</dbReference>
<sequence length="862" mass="95259">MAEQQEKPPLLDGCSIAFVQSKQLSSGMIATLSQVARENGAEVLEPDRQGKIQFNKATHIISNSIDFEAYAESLASMVPVVKSDWIRVSIHRRKLAQLRPFSPDPRMIFSSVTVTCADIPTLDKETICGGILALGGMESKDLTKLTTHICALSLGHPKCQEALKMKLKAKIVLPHWFDDCFRLGKRIDEGPYLLPDPEILRIASEEPVKIPSSQQLQGATSTVPNGPYETEAGEKLVVFAHKKLLLGGDLPINPSTRKIIGEKITRGGGEVVETVEECDTFVGHYRDGDQYVRASQLGKDVGNLAWLYYLIVYNEWTSPLQRLLHYPVPKYPLPGFKDLKITLSNYGGEARIYLENLITAAGATYTRSMKAENTHLITARMHSEKCEAAKDWNIEIINHLWIEESYAACQALALNEDKYKAFPRRTNLGEIIGKTFLDETVLRNLYYPGGEELMDAAAKKKKKVAAAAQKNALTVGLDKDFSVMQDSFMGGSSPAPVAPATAKKGRKSKAVGAATPTAVNFATPARGRHLHTGKENDTPSVMSSGSRSAKAAALSKLQDLAPDLALYEKERKRPLKDGVWGGKRAMDQIDKERSMRSSSPAGHTDEDDEDEDEAGEKSRPSKRAKLSLPNVTMRICATGYKRWVGSKTLEDSDRKKLRNLGVHLVQDTQPCDYLAAPRVVRTMKFLKCLAKGAEIINTSFLDACLETNKRPPVEDHLLVDEENEKKFSINLGTSIGRARANKGKLLWNVPIYCTADIKNGVDNFKAIAEANGAIFKIYRARSGTTIKPTTAEEDGGAEPDPVYLLSGTTPGEKALWPKFEEMAIKGHCEPRIVNGDWLLDVAMRQELTFDRKYLWKGQEEVA</sequence>
<comment type="caution">
    <text evidence="3">The sequence shown here is derived from an EMBL/GenBank/DDBJ whole genome shotgun (WGS) entry which is preliminary data.</text>
</comment>
<organism evidence="3 4">
    <name type="scientific">Triangularia setosa</name>
    <dbReference type="NCBI Taxonomy" id="2587417"/>
    <lineage>
        <taxon>Eukaryota</taxon>
        <taxon>Fungi</taxon>
        <taxon>Dikarya</taxon>
        <taxon>Ascomycota</taxon>
        <taxon>Pezizomycotina</taxon>
        <taxon>Sordariomycetes</taxon>
        <taxon>Sordariomycetidae</taxon>
        <taxon>Sordariales</taxon>
        <taxon>Podosporaceae</taxon>
        <taxon>Triangularia</taxon>
    </lineage>
</organism>
<dbReference type="CDD" id="cd17743">
    <property type="entry name" value="BRCT_BRC1_like_rpt5"/>
    <property type="match status" value="1"/>
</dbReference>
<dbReference type="GO" id="GO:0035361">
    <property type="term" value="C:Cul8-RING ubiquitin ligase complex"/>
    <property type="evidence" value="ECO:0007669"/>
    <property type="project" value="TreeGrafter"/>
</dbReference>
<keyword evidence="4" id="KW-1185">Reference proteome</keyword>
<feature type="compositionally biased region" description="Basic and acidic residues" evidence="1">
    <location>
        <begin position="584"/>
        <end position="595"/>
    </location>
</feature>
<feature type="domain" description="BRCT" evidence="2">
    <location>
        <begin position="104"/>
        <end position="194"/>
    </location>
</feature>
<reference evidence="3" key="2">
    <citation type="submission" date="2023-05" db="EMBL/GenBank/DDBJ databases">
        <authorList>
            <consortium name="Lawrence Berkeley National Laboratory"/>
            <person name="Steindorff A."/>
            <person name="Hensen N."/>
            <person name="Bonometti L."/>
            <person name="Westerberg I."/>
            <person name="Brannstrom I.O."/>
            <person name="Guillou S."/>
            <person name="Cros-Aarteil S."/>
            <person name="Calhoun S."/>
            <person name="Haridas S."/>
            <person name="Kuo A."/>
            <person name="Mondo S."/>
            <person name="Pangilinan J."/>
            <person name="Riley R."/>
            <person name="Labutti K."/>
            <person name="Andreopoulos B."/>
            <person name="Lipzen A."/>
            <person name="Chen C."/>
            <person name="Yanf M."/>
            <person name="Daum C."/>
            <person name="Ng V."/>
            <person name="Clum A."/>
            <person name="Ohm R."/>
            <person name="Martin F."/>
            <person name="Silar P."/>
            <person name="Natvig D."/>
            <person name="Lalanne C."/>
            <person name="Gautier V."/>
            <person name="Ament-Velasquez S.L."/>
            <person name="Kruys A."/>
            <person name="Hutchinson M.I."/>
            <person name="Powell A.J."/>
            <person name="Barry K."/>
            <person name="Miller A.N."/>
            <person name="Grigoriev I.V."/>
            <person name="Debuchy R."/>
            <person name="Gladieux P."/>
            <person name="Thoren M.H."/>
            <person name="Johannesson H."/>
        </authorList>
    </citation>
    <scope>NUCLEOTIDE SEQUENCE</scope>
    <source>
        <strain evidence="3">CBS 892.96</strain>
    </source>
</reference>
<evidence type="ECO:0000313" key="3">
    <source>
        <dbReference type="EMBL" id="KAK4172187.1"/>
    </source>
</evidence>
<gene>
    <name evidence="3" type="ORF">QBC36DRAFT_79746</name>
</gene>
<accession>A0AAN6W1V7</accession>
<reference evidence="3" key="1">
    <citation type="journal article" date="2023" name="Mol. Phylogenet. Evol.">
        <title>Genome-scale phylogeny and comparative genomics of the fungal order Sordariales.</title>
        <authorList>
            <person name="Hensen N."/>
            <person name="Bonometti L."/>
            <person name="Westerberg I."/>
            <person name="Brannstrom I.O."/>
            <person name="Guillou S."/>
            <person name="Cros-Aarteil S."/>
            <person name="Calhoun S."/>
            <person name="Haridas S."/>
            <person name="Kuo A."/>
            <person name="Mondo S."/>
            <person name="Pangilinan J."/>
            <person name="Riley R."/>
            <person name="LaButti K."/>
            <person name="Andreopoulos B."/>
            <person name="Lipzen A."/>
            <person name="Chen C."/>
            <person name="Yan M."/>
            <person name="Daum C."/>
            <person name="Ng V."/>
            <person name="Clum A."/>
            <person name="Steindorff A."/>
            <person name="Ohm R.A."/>
            <person name="Martin F."/>
            <person name="Silar P."/>
            <person name="Natvig D.O."/>
            <person name="Lalanne C."/>
            <person name="Gautier V."/>
            <person name="Ament-Velasquez S.L."/>
            <person name="Kruys A."/>
            <person name="Hutchinson M.I."/>
            <person name="Powell A.J."/>
            <person name="Barry K."/>
            <person name="Miller A.N."/>
            <person name="Grigoriev I.V."/>
            <person name="Debuchy R."/>
            <person name="Gladieux P."/>
            <person name="Hiltunen Thoren M."/>
            <person name="Johannesson H."/>
        </authorList>
    </citation>
    <scope>NUCLEOTIDE SEQUENCE</scope>
    <source>
        <strain evidence="3">CBS 892.96</strain>
    </source>
</reference>
<dbReference type="Pfam" id="PF16770">
    <property type="entry name" value="RTT107_BRCT_5"/>
    <property type="match status" value="1"/>
</dbReference>
<dbReference type="AlphaFoldDB" id="A0AAN6W1V7"/>
<dbReference type="CDD" id="cd18437">
    <property type="entry name" value="BRCT_BRC1_like_rpt3"/>
    <property type="match status" value="1"/>
</dbReference>
<dbReference type="CDD" id="cd18438">
    <property type="entry name" value="BRCT_BRC1_like_rpt4"/>
    <property type="match status" value="1"/>
</dbReference>
<proteinExistence type="predicted"/>
<name>A0AAN6W1V7_9PEZI</name>
<feature type="domain" description="BRCT" evidence="2">
    <location>
        <begin position="336"/>
        <end position="419"/>
    </location>
</feature>
<dbReference type="Pfam" id="PF12738">
    <property type="entry name" value="PTCB-BRCT"/>
    <property type="match status" value="1"/>
</dbReference>
<evidence type="ECO:0000256" key="1">
    <source>
        <dbReference type="SAM" id="MobiDB-lite"/>
    </source>
</evidence>
<dbReference type="InterPro" id="IPR036420">
    <property type="entry name" value="BRCT_dom_sf"/>
</dbReference>
<protein>
    <recommendedName>
        <fullName evidence="2">BRCT domain-containing protein</fullName>
    </recommendedName>
</protein>
<feature type="domain" description="BRCT" evidence="2">
    <location>
        <begin position="6"/>
        <end position="103"/>
    </location>
</feature>
<dbReference type="CDD" id="cd18439">
    <property type="entry name" value="BRCT_BRC1_like_rpt6"/>
    <property type="match status" value="1"/>
</dbReference>
<dbReference type="Proteomes" id="UP001302321">
    <property type="component" value="Unassembled WGS sequence"/>
</dbReference>
<dbReference type="EMBL" id="MU866455">
    <property type="protein sequence ID" value="KAK4172187.1"/>
    <property type="molecule type" value="Genomic_DNA"/>
</dbReference>
<evidence type="ECO:0000259" key="2">
    <source>
        <dbReference type="PROSITE" id="PS50172"/>
    </source>
</evidence>
<evidence type="ECO:0000313" key="4">
    <source>
        <dbReference type="Proteomes" id="UP001302321"/>
    </source>
</evidence>
<feature type="region of interest" description="Disordered" evidence="1">
    <location>
        <begin position="522"/>
        <end position="549"/>
    </location>
</feature>
<feature type="compositionally biased region" description="Acidic residues" evidence="1">
    <location>
        <begin position="605"/>
        <end position="614"/>
    </location>
</feature>